<evidence type="ECO:0000256" key="1">
    <source>
        <dbReference type="SAM" id="MobiDB-lite"/>
    </source>
</evidence>
<keyword evidence="4" id="KW-1185">Reference proteome</keyword>
<gene>
    <name evidence="3" type="primary">pilV</name>
    <name evidence="3" type="ORF">KGQ91_02635</name>
</gene>
<dbReference type="InterPro" id="IPR013362">
    <property type="entry name" value="Pilus_4_PilV"/>
</dbReference>
<evidence type="ECO:0000313" key="3">
    <source>
        <dbReference type="EMBL" id="MBZ9566584.1"/>
    </source>
</evidence>
<dbReference type="EMBL" id="JAGXFD010000001">
    <property type="protein sequence ID" value="MBZ9566584.1"/>
    <property type="molecule type" value="Genomic_DNA"/>
</dbReference>
<feature type="compositionally biased region" description="Basic and acidic residues" evidence="1">
    <location>
        <begin position="134"/>
        <end position="144"/>
    </location>
</feature>
<evidence type="ECO:0000256" key="2">
    <source>
        <dbReference type="SAM" id="Phobius"/>
    </source>
</evidence>
<keyword evidence="2" id="KW-0812">Transmembrane</keyword>
<evidence type="ECO:0000313" key="4">
    <source>
        <dbReference type="Proteomes" id="UP001319883"/>
    </source>
</evidence>
<feature type="transmembrane region" description="Helical" evidence="2">
    <location>
        <begin position="21"/>
        <end position="41"/>
    </location>
</feature>
<dbReference type="InterPro" id="IPR012902">
    <property type="entry name" value="N_methyl_site"/>
</dbReference>
<reference evidence="3 4" key="1">
    <citation type="submission" date="2021-05" db="EMBL/GenBank/DDBJ databases">
        <title>Petroleum and Energy Research Collection (APPE): ex situ preservation of microbial diversity associated with the oil industry and exploitation of its biotechnological potential.</title>
        <authorList>
            <person name="Paixao C.T.M."/>
            <person name="Gomes M.B."/>
            <person name="Oliveira V.M."/>
        </authorList>
    </citation>
    <scope>NUCLEOTIDE SEQUENCE [LARGE SCALE GENOMIC DNA]</scope>
    <source>
        <strain evidence="3 4">LIT2</strain>
    </source>
</reference>
<organism evidence="3 4">
    <name type="scientific">Modicisalibacter tunisiensis</name>
    <dbReference type="NCBI Taxonomy" id="390637"/>
    <lineage>
        <taxon>Bacteria</taxon>
        <taxon>Pseudomonadati</taxon>
        <taxon>Pseudomonadota</taxon>
        <taxon>Gammaproteobacteria</taxon>
        <taxon>Oceanospirillales</taxon>
        <taxon>Halomonadaceae</taxon>
        <taxon>Modicisalibacter</taxon>
    </lineage>
</organism>
<dbReference type="RefSeq" id="WP_224420186.1">
    <property type="nucleotide sequence ID" value="NZ_JAGXFD010000001.1"/>
</dbReference>
<sequence>MNAIRNAARGRSGPARLSLGFSLIEVLVTLFILAFGLLGLATTQIHALHAQRRAEAEALAVRHAANMLERLRLDRRDALAGAFDSTCEGGGGGASGLRAWRRAVADTLPDGKGCVTVSGDTVLATARVEVQWRERGDAGNESRQSRHVSLSTRL</sequence>
<accession>A0ABS7WVF1</accession>
<comment type="caution">
    <text evidence="3">The sequence shown here is derived from an EMBL/GenBank/DDBJ whole genome shotgun (WGS) entry which is preliminary data.</text>
</comment>
<dbReference type="NCBIfam" id="TIGR02523">
    <property type="entry name" value="type_IV_pilV"/>
    <property type="match status" value="1"/>
</dbReference>
<proteinExistence type="predicted"/>
<keyword evidence="2" id="KW-0472">Membrane</keyword>
<dbReference type="NCBIfam" id="TIGR02532">
    <property type="entry name" value="IV_pilin_GFxxxE"/>
    <property type="match status" value="1"/>
</dbReference>
<protein>
    <submittedName>
        <fullName evidence="3">Type IV pilus modification protein PilV</fullName>
    </submittedName>
</protein>
<dbReference type="Pfam" id="PF07963">
    <property type="entry name" value="N_methyl"/>
    <property type="match status" value="1"/>
</dbReference>
<dbReference type="Proteomes" id="UP001319883">
    <property type="component" value="Unassembled WGS sequence"/>
</dbReference>
<keyword evidence="2" id="KW-1133">Transmembrane helix</keyword>
<name>A0ABS7WVF1_9GAMM</name>
<feature type="region of interest" description="Disordered" evidence="1">
    <location>
        <begin position="134"/>
        <end position="154"/>
    </location>
</feature>